<feature type="coiled-coil region" evidence="9">
    <location>
        <begin position="169"/>
        <end position="196"/>
    </location>
</feature>
<evidence type="ECO:0000256" key="3">
    <source>
        <dbReference type="ARBA" id="ARBA00014469"/>
    </source>
</evidence>
<dbReference type="Gene3D" id="1.10.10.60">
    <property type="entry name" value="Homeodomain-like"/>
    <property type="match status" value="2"/>
</dbReference>
<dbReference type="Pfam" id="PF23082">
    <property type="entry name" value="Myb_DNA-binding_2"/>
    <property type="match status" value="1"/>
</dbReference>
<dbReference type="PANTHER" id="PTHR44653:SF2">
    <property type="entry name" value="DNAJ HOMOLOG SUBFAMILY C MEMBER 1"/>
    <property type="match status" value="1"/>
</dbReference>
<evidence type="ECO:0000259" key="13">
    <source>
        <dbReference type="PROSITE" id="PS50076"/>
    </source>
</evidence>
<dbReference type="PROSITE" id="PS50076">
    <property type="entry name" value="DNAJ_2"/>
    <property type="match status" value="1"/>
</dbReference>
<evidence type="ECO:0000256" key="7">
    <source>
        <dbReference type="ARBA" id="ARBA00023136"/>
    </source>
</evidence>
<dbReference type="Pfam" id="PF00226">
    <property type="entry name" value="DnaJ"/>
    <property type="match status" value="1"/>
</dbReference>
<reference evidence="17" key="1">
    <citation type="submission" date="2025-08" db="UniProtKB">
        <authorList>
            <consortium name="RefSeq"/>
        </authorList>
    </citation>
    <scope>IDENTIFICATION</scope>
</reference>
<dbReference type="SUPFAM" id="SSF46565">
    <property type="entry name" value="Chaperone J-domain"/>
    <property type="match status" value="1"/>
</dbReference>
<dbReference type="SMART" id="SM00717">
    <property type="entry name" value="SANT"/>
    <property type="match status" value="2"/>
</dbReference>
<keyword evidence="9" id="KW-0175">Coiled coil</keyword>
<feature type="transmembrane region" description="Helical" evidence="11">
    <location>
        <begin position="128"/>
        <end position="146"/>
    </location>
</feature>
<keyword evidence="5 12" id="KW-0732">Signal</keyword>
<accession>A0AAJ6VZX7</accession>
<evidence type="ECO:0000256" key="12">
    <source>
        <dbReference type="SAM" id="SignalP"/>
    </source>
</evidence>
<evidence type="ECO:0000256" key="11">
    <source>
        <dbReference type="SAM" id="Phobius"/>
    </source>
</evidence>
<dbReference type="InterPro" id="IPR052606">
    <property type="entry name" value="DnaJ_domain_protein"/>
</dbReference>
<dbReference type="GO" id="GO:0005829">
    <property type="term" value="C:cytosol"/>
    <property type="evidence" value="ECO:0007669"/>
    <property type="project" value="UniProtKB-SubCell"/>
</dbReference>
<feature type="transmembrane region" description="Helical" evidence="11">
    <location>
        <begin position="202"/>
        <end position="222"/>
    </location>
</feature>
<dbReference type="Proteomes" id="UP000694867">
    <property type="component" value="Unplaced"/>
</dbReference>
<keyword evidence="7 11" id="KW-0472">Membrane</keyword>
<feature type="region of interest" description="Disordered" evidence="10">
    <location>
        <begin position="331"/>
        <end position="386"/>
    </location>
</feature>
<dbReference type="InterPro" id="IPR001623">
    <property type="entry name" value="DnaJ_domain"/>
</dbReference>
<dbReference type="InterPro" id="IPR001005">
    <property type="entry name" value="SANT/Myb"/>
</dbReference>
<organism evidence="16 17">
    <name type="scientific">Galendromus occidentalis</name>
    <name type="common">western predatory mite</name>
    <dbReference type="NCBI Taxonomy" id="34638"/>
    <lineage>
        <taxon>Eukaryota</taxon>
        <taxon>Metazoa</taxon>
        <taxon>Ecdysozoa</taxon>
        <taxon>Arthropoda</taxon>
        <taxon>Chelicerata</taxon>
        <taxon>Arachnida</taxon>
        <taxon>Acari</taxon>
        <taxon>Parasitiformes</taxon>
        <taxon>Mesostigmata</taxon>
        <taxon>Gamasina</taxon>
        <taxon>Phytoseioidea</taxon>
        <taxon>Phytoseiidae</taxon>
        <taxon>Typhlodrominae</taxon>
        <taxon>Galendromus</taxon>
    </lineage>
</organism>
<proteinExistence type="predicted"/>
<feature type="domain" description="HTH myb-type" evidence="15">
    <location>
        <begin position="282"/>
        <end position="339"/>
    </location>
</feature>
<evidence type="ECO:0000256" key="5">
    <source>
        <dbReference type="ARBA" id="ARBA00022729"/>
    </source>
</evidence>
<evidence type="ECO:0000256" key="9">
    <source>
        <dbReference type="SAM" id="Coils"/>
    </source>
</evidence>
<dbReference type="InterPro" id="IPR009057">
    <property type="entry name" value="Homeodomain-like_sf"/>
</dbReference>
<name>A0AAJ6VZX7_9ACAR</name>
<evidence type="ECO:0000256" key="1">
    <source>
        <dbReference type="ARBA" id="ARBA00004123"/>
    </source>
</evidence>
<keyword evidence="4 11" id="KW-0812">Transmembrane</keyword>
<sequence length="441" mass="50959">MKLLLAFHIAAVWALVSADLTVDDLDLFDVVEDVKQNFYDFLEVPANSTTSDIRKAYRRLSLLYHPDKNSDPDAPEKFRKIASVVEVLKDEKKRAKYHEVLEYGIPDWARSMYYRYYRKARKMGSTEMSVLMAIIVTVAQTLWMYASYWEKKFTINSNVNEAIKRKKLRSTNTKKNKAAEEEIRQLREELMSHIIAPTFKDIWFVSFPISMFYGILALPSLIKERLKKEEIPEEAEEEEEEEIVRPKRTPRQRTEVKGAQVVNGNAPVVTTTKASAPRESGQKELKSGPWTDTEVAALIRLLKKFPVGTQDRWDKISEALNRSTADVTEKTKTLRTSNTNVIPQQQSTNKSLWVESEITSKSSDEDENDEGDEPAEKLDPTEWSQAQQKQLELAMVAFPKWTEGRWDLISDRVDGKSKRACISRVQWLIENIKKKKTEQVE</sequence>
<dbReference type="SMART" id="SM00271">
    <property type="entry name" value="DnaJ"/>
    <property type="match status" value="1"/>
</dbReference>
<evidence type="ECO:0000256" key="2">
    <source>
        <dbReference type="ARBA" id="ARBA00004514"/>
    </source>
</evidence>
<dbReference type="InterPro" id="IPR036869">
    <property type="entry name" value="J_dom_sf"/>
</dbReference>
<feature type="chain" id="PRO_5042617818" description="DnaJ homolog subfamily C member 2" evidence="12">
    <location>
        <begin position="19"/>
        <end position="441"/>
    </location>
</feature>
<dbReference type="PROSITE" id="PS50090">
    <property type="entry name" value="MYB_LIKE"/>
    <property type="match status" value="1"/>
</dbReference>
<evidence type="ECO:0000256" key="6">
    <source>
        <dbReference type="ARBA" id="ARBA00022989"/>
    </source>
</evidence>
<evidence type="ECO:0000256" key="8">
    <source>
        <dbReference type="ARBA" id="ARBA00037847"/>
    </source>
</evidence>
<feature type="compositionally biased region" description="Polar residues" evidence="10">
    <location>
        <begin position="334"/>
        <end position="361"/>
    </location>
</feature>
<feature type="compositionally biased region" description="Acidic residues" evidence="10">
    <location>
        <begin position="364"/>
        <end position="373"/>
    </location>
</feature>
<dbReference type="GO" id="GO:0012505">
    <property type="term" value="C:endomembrane system"/>
    <property type="evidence" value="ECO:0007669"/>
    <property type="project" value="UniProtKB-SubCell"/>
</dbReference>
<dbReference type="KEGG" id="goe:100901650"/>
<dbReference type="CDD" id="cd06257">
    <property type="entry name" value="DnaJ"/>
    <property type="match status" value="1"/>
</dbReference>
<feature type="region of interest" description="Disordered" evidence="10">
    <location>
        <begin position="233"/>
        <end position="257"/>
    </location>
</feature>
<comment type="subcellular location">
    <subcellularLocation>
        <location evidence="2">Cytoplasm</location>
        <location evidence="2">Cytosol</location>
    </subcellularLocation>
    <subcellularLocation>
        <location evidence="8">Endomembrane system</location>
        <topology evidence="8">Single-pass membrane protein</topology>
    </subcellularLocation>
    <subcellularLocation>
        <location evidence="1">Nucleus</location>
    </subcellularLocation>
</comment>
<dbReference type="PRINTS" id="PR00625">
    <property type="entry name" value="JDOMAIN"/>
</dbReference>
<evidence type="ECO:0000259" key="15">
    <source>
        <dbReference type="PROSITE" id="PS51294"/>
    </source>
</evidence>
<evidence type="ECO:0000256" key="4">
    <source>
        <dbReference type="ARBA" id="ARBA00022692"/>
    </source>
</evidence>
<dbReference type="GeneID" id="100901650"/>
<dbReference type="AlphaFoldDB" id="A0AAJ6VZX7"/>
<dbReference type="InterPro" id="IPR017930">
    <property type="entry name" value="Myb_dom"/>
</dbReference>
<dbReference type="GO" id="GO:0005634">
    <property type="term" value="C:nucleus"/>
    <property type="evidence" value="ECO:0007669"/>
    <property type="project" value="UniProtKB-SubCell"/>
</dbReference>
<keyword evidence="16" id="KW-1185">Reference proteome</keyword>
<dbReference type="RefSeq" id="XP_003746683.1">
    <property type="nucleotide sequence ID" value="XM_003746635.2"/>
</dbReference>
<protein>
    <recommendedName>
        <fullName evidence="3">DnaJ homolog subfamily C member 2</fullName>
    </recommendedName>
</protein>
<gene>
    <name evidence="17" type="primary">LOC100901650</name>
</gene>
<evidence type="ECO:0000256" key="10">
    <source>
        <dbReference type="SAM" id="MobiDB-lite"/>
    </source>
</evidence>
<feature type="domain" description="Myb-like" evidence="14">
    <location>
        <begin position="282"/>
        <end position="335"/>
    </location>
</feature>
<feature type="signal peptide" evidence="12">
    <location>
        <begin position="1"/>
        <end position="18"/>
    </location>
</feature>
<evidence type="ECO:0000259" key="14">
    <source>
        <dbReference type="PROSITE" id="PS50090"/>
    </source>
</evidence>
<dbReference type="PROSITE" id="PS51294">
    <property type="entry name" value="HTH_MYB"/>
    <property type="match status" value="1"/>
</dbReference>
<evidence type="ECO:0000313" key="17">
    <source>
        <dbReference type="RefSeq" id="XP_003746683.1"/>
    </source>
</evidence>
<dbReference type="SUPFAM" id="SSF46689">
    <property type="entry name" value="Homeodomain-like"/>
    <property type="match status" value="2"/>
</dbReference>
<feature type="domain" description="J" evidence="13">
    <location>
        <begin position="37"/>
        <end position="101"/>
    </location>
</feature>
<dbReference type="Gene3D" id="1.10.287.110">
    <property type="entry name" value="DnaJ domain"/>
    <property type="match status" value="1"/>
</dbReference>
<dbReference type="PANTHER" id="PTHR44653">
    <property type="entry name" value="DNAJ HOMOLOG SUBFAMILY C MEMBER 1"/>
    <property type="match status" value="1"/>
</dbReference>
<dbReference type="CDD" id="cd00167">
    <property type="entry name" value="SANT"/>
    <property type="match status" value="1"/>
</dbReference>
<feature type="compositionally biased region" description="Acidic residues" evidence="10">
    <location>
        <begin position="233"/>
        <end position="242"/>
    </location>
</feature>
<evidence type="ECO:0000313" key="16">
    <source>
        <dbReference type="Proteomes" id="UP000694867"/>
    </source>
</evidence>
<keyword evidence="6 11" id="KW-1133">Transmembrane helix</keyword>